<evidence type="ECO:0000256" key="1">
    <source>
        <dbReference type="ARBA" id="ARBA00001922"/>
    </source>
</evidence>
<accession>A0A976SGC4</accession>
<dbReference type="EMBL" id="ON911540">
    <property type="protein sequence ID" value="UUW40303.1"/>
    <property type="molecule type" value="Genomic_DNA"/>
</dbReference>
<evidence type="ECO:0000259" key="5">
    <source>
        <dbReference type="Pfam" id="PF21995"/>
    </source>
</evidence>
<evidence type="ECO:0000313" key="6">
    <source>
        <dbReference type="EMBL" id="UUW40303.1"/>
    </source>
</evidence>
<comment type="cofactor">
    <cofactor evidence="1">
        <name>adenosylcob(III)alamin</name>
        <dbReference type="ChEBI" id="CHEBI:18408"/>
    </cofactor>
</comment>
<reference evidence="6" key="1">
    <citation type="submission" date="2022-07" db="EMBL/GenBank/DDBJ databases">
        <title>Comparative analysis of new lytic phages for the biological control of phytopathogenic Xanthomonas spp.</title>
        <authorList>
            <person name="Domingo-Calap M.L."/>
            <person name="Bernabeu-Gimeno M."/>
            <person name="Aure C.M."/>
            <person name="Marco-Noales E."/>
            <person name="Domingo-Calap P."/>
        </authorList>
    </citation>
    <scope>NUCLEOTIDE SEQUENCE</scope>
</reference>
<dbReference type="PANTHER" id="PTHR43371:SF1">
    <property type="entry name" value="RIBONUCLEOSIDE-DIPHOSPHATE REDUCTASE"/>
    <property type="match status" value="1"/>
</dbReference>
<dbReference type="SUPFAM" id="SSF51998">
    <property type="entry name" value="PFL-like glycyl radical enzymes"/>
    <property type="match status" value="1"/>
</dbReference>
<dbReference type="InterPro" id="IPR054158">
    <property type="entry name" value="RNR-II_ins_dom"/>
</dbReference>
<sequence length="651" mass="73949">MTAQIDRVPYRFHNRKRKTLMDLYQQYIHISRYSRWRDDLGRRETWEETVQRYIDFFDKRTKHQFSEVLQGKVKNAILELKVMPSMRALMTAGEALERENLAGFNCSYLAINTKRSFAEALYILMCGTGVGFSCERQEVTKLPAVPDELLNTDDTIVVADSKEGWAKAYHALLGHLWNGDIPKVDYSKVRPAGARLKIFGGRASGPEPLKRLFKFTVDTFQRAKGRKLNSIEVHDLLCMIGEIVVVGGVRRSALISLSNLSDQRMRDAKAGQWWNDNPQRGLANNSVAYTEKPSAEIFMEEWLSLVKSKSGERGIFNRRAAAAQASRWGRRSKELSYGCNPCSEIILRDKQLCNLSEVVIREDDTMVTLMEKVEIATILGTLQATLTDFKFVSEAWARNTAEEALLGVSLTGIMDNRLMAGAEGFDQLTITLNAMRDYARRINFEWAEALGIKPSTAITCVKPSGTVSQLCNTASGIHARHNRNYIRTVRVDKKDPLYQFMKDKGFVTEDDVMRPDSTAVVSFAMSAPDGAVTRDQVTALQALELWLLYQREWCEHKPSVTVTVRDEEWIAVGAWVYEHFDEVSGISFLPHTDHTYQQAPYQDMTPEEFALWQKEHPVPEVDWRELAEYEKTDNTVAMQTLACTSGACELP</sequence>
<dbReference type="Pfam" id="PF21995">
    <property type="entry name" value="RNR-II_ins_dom"/>
    <property type="match status" value="1"/>
</dbReference>
<keyword evidence="3" id="KW-0560">Oxidoreductase</keyword>
<dbReference type="GO" id="GO:0031419">
    <property type="term" value="F:cobalamin binding"/>
    <property type="evidence" value="ECO:0007669"/>
    <property type="project" value="UniProtKB-KW"/>
</dbReference>
<keyword evidence="2" id="KW-0846">Cobalamin</keyword>
<gene>
    <name evidence="6" type="ORF">IVIADoCa3_64</name>
</gene>
<keyword evidence="7" id="KW-1185">Reference proteome</keyword>
<protein>
    <submittedName>
        <fullName evidence="6">Ribonucleotide reductase of class II</fullName>
    </submittedName>
</protein>
<evidence type="ECO:0000313" key="7">
    <source>
        <dbReference type="Proteomes" id="UP001065341"/>
    </source>
</evidence>
<dbReference type="PANTHER" id="PTHR43371">
    <property type="entry name" value="VITAMIN B12-DEPENDENT RIBONUCLEOTIDE REDUCTASE"/>
    <property type="match status" value="1"/>
</dbReference>
<organism evidence="6 7">
    <name type="scientific">Xanthomonas phage vB_Xar_IVIA-DoCa3</name>
    <dbReference type="NCBI Taxonomy" id="2968248"/>
    <lineage>
        <taxon>Viruses</taxon>
        <taxon>Duplodnaviria</taxon>
        <taxon>Heunggongvirae</taxon>
        <taxon>Uroviricota</taxon>
        <taxon>Caudoviricetes</taxon>
        <taxon>Queuovirinae</taxon>
        <taxon>Nipunavirus</taxon>
        <taxon>Nipunavirus Doca3</taxon>
    </lineage>
</organism>
<proteinExistence type="predicted"/>
<name>A0A976SGC4_9CAUD</name>
<keyword evidence="4" id="KW-0170">Cobalt</keyword>
<feature type="domain" description="B12-dependent ribonucleotide reductase insertion" evidence="5">
    <location>
        <begin position="149"/>
        <end position="212"/>
    </location>
</feature>
<dbReference type="Gene3D" id="3.20.70.20">
    <property type="match status" value="3"/>
</dbReference>
<dbReference type="InterPro" id="IPR050862">
    <property type="entry name" value="RdRp_reductase_class-2"/>
</dbReference>
<evidence type="ECO:0000256" key="3">
    <source>
        <dbReference type="ARBA" id="ARBA00023002"/>
    </source>
</evidence>
<dbReference type="Proteomes" id="UP001065341">
    <property type="component" value="Segment"/>
</dbReference>
<evidence type="ECO:0000256" key="2">
    <source>
        <dbReference type="ARBA" id="ARBA00022628"/>
    </source>
</evidence>
<evidence type="ECO:0000256" key="4">
    <source>
        <dbReference type="ARBA" id="ARBA00023285"/>
    </source>
</evidence>
<dbReference type="GO" id="GO:0004748">
    <property type="term" value="F:ribonucleoside-diphosphate reductase activity, thioredoxin disulfide as acceptor"/>
    <property type="evidence" value="ECO:0007669"/>
    <property type="project" value="TreeGrafter"/>
</dbReference>